<dbReference type="Pfam" id="PF00035">
    <property type="entry name" value="dsrm"/>
    <property type="match status" value="1"/>
</dbReference>
<evidence type="ECO:0000313" key="13">
    <source>
        <dbReference type="Proteomes" id="UP001591681"/>
    </source>
</evidence>
<evidence type="ECO:0000256" key="2">
    <source>
        <dbReference type="ARBA" id="ARBA00022473"/>
    </source>
</evidence>
<keyword evidence="3" id="KW-0221">Differentiation</keyword>
<dbReference type="InterPro" id="IPR014720">
    <property type="entry name" value="dsRBD_dom"/>
</dbReference>
<evidence type="ECO:0000256" key="9">
    <source>
        <dbReference type="PROSITE-ProRule" id="PRU00266"/>
    </source>
</evidence>
<evidence type="ECO:0000256" key="8">
    <source>
        <dbReference type="ARBA" id="ARBA00067842"/>
    </source>
</evidence>
<keyword evidence="5 9" id="KW-0694">RNA-binding</keyword>
<sequence>MSRNESHPCSRASSFAPITTNGVGGQIQHSKVSSFVPPANDTSEKFARDRYANKPKVGASELIARYKRGQTNAVSALHQLSQTLAFQLDLKETVTTGNVTTLYFAYCAVIDGVEYKTGMGINKKDAKANAAVLALQDLIPILENQGVGHGGGVGRISGPPPLPVKEPAALEPAPSGMLSHERKKNPLEEQIRNAVKESFAKLLEMCPEFSGCGSTVAAFVTQSTSGYEVVAIGTGSYNTKESITPNGRILNDSHAVVTARRSLLRYLYRHLLLFFSKTTHLQEKSIFQQDEKTKLLSLKSDVTLHLYINQLPKGAAQIPPHMRLSPLSMAAWEVNNQMSLHVTIEGKVFSVFSSTVEQVASKVVSMSSTDKITQWQVLGFQGALLTHFMEPVYVTSILIGDESCSNPRGMEIAVNQRVDGITTKLPMYYCVHRPRITLVGSITSPGWRCAQRALSINWSQGDVSLEVVNGLDGKAIEESPFKSGPAMASRLCKAAMLSRFNLVAKEAQREDLVSATSYREAKMMATPYQEAKSVLKSYLAQQGFGSWVEKPSVSEHFSM</sequence>
<evidence type="ECO:0000313" key="12">
    <source>
        <dbReference type="EMBL" id="KAL2083327.1"/>
    </source>
</evidence>
<dbReference type="PROSITE" id="PS50141">
    <property type="entry name" value="A_DEAMIN_EDITASE"/>
    <property type="match status" value="1"/>
</dbReference>
<accession>A0ABD1J808</accession>
<keyword evidence="2" id="KW-0217">Developmental protein</keyword>
<comment type="caution">
    <text evidence="12">The sequence shown here is derived from an EMBL/GenBank/DDBJ whole genome shotgun (WGS) entry which is preliminary data.</text>
</comment>
<dbReference type="GO" id="GO:0003723">
    <property type="term" value="F:RNA binding"/>
    <property type="evidence" value="ECO:0007669"/>
    <property type="project" value="UniProtKB-UniRule"/>
</dbReference>
<evidence type="ECO:0000256" key="7">
    <source>
        <dbReference type="ARBA" id="ARBA00061642"/>
    </source>
</evidence>
<evidence type="ECO:0000256" key="3">
    <source>
        <dbReference type="ARBA" id="ARBA00022782"/>
    </source>
</evidence>
<name>A0ABD1J808_9TELE</name>
<proteinExistence type="inferred from homology"/>
<dbReference type="FunFam" id="3.30.160.20:FF:000033">
    <property type="entry name" value="Adenosine deaminase domain-containing 1 (testis-specific)"/>
    <property type="match status" value="1"/>
</dbReference>
<dbReference type="SMART" id="SM00552">
    <property type="entry name" value="ADEAMc"/>
    <property type="match status" value="1"/>
</dbReference>
<dbReference type="GO" id="GO:0030154">
    <property type="term" value="P:cell differentiation"/>
    <property type="evidence" value="ECO:0007669"/>
    <property type="project" value="UniProtKB-KW"/>
</dbReference>
<comment type="similarity">
    <text evidence="7">Belongs to the ADAD family.</text>
</comment>
<keyword evidence="13" id="KW-1185">Reference proteome</keyword>
<organism evidence="12 13">
    <name type="scientific">Coilia grayii</name>
    <name type="common">Gray's grenadier anchovy</name>
    <dbReference type="NCBI Taxonomy" id="363190"/>
    <lineage>
        <taxon>Eukaryota</taxon>
        <taxon>Metazoa</taxon>
        <taxon>Chordata</taxon>
        <taxon>Craniata</taxon>
        <taxon>Vertebrata</taxon>
        <taxon>Euteleostomi</taxon>
        <taxon>Actinopterygii</taxon>
        <taxon>Neopterygii</taxon>
        <taxon>Teleostei</taxon>
        <taxon>Clupei</taxon>
        <taxon>Clupeiformes</taxon>
        <taxon>Clupeoidei</taxon>
        <taxon>Engraulidae</taxon>
        <taxon>Coilinae</taxon>
        <taxon>Coilia</taxon>
    </lineage>
</organism>
<keyword evidence="4" id="KW-0744">Spermatogenesis</keyword>
<protein>
    <recommendedName>
        <fullName evidence="8">Adenosine deaminase domain-containing protein 1</fullName>
    </recommendedName>
</protein>
<feature type="domain" description="A to I editase" evidence="11">
    <location>
        <begin position="231"/>
        <end position="557"/>
    </location>
</feature>
<dbReference type="Gene3D" id="3.30.160.20">
    <property type="match status" value="1"/>
</dbReference>
<evidence type="ECO:0000256" key="4">
    <source>
        <dbReference type="ARBA" id="ARBA00022871"/>
    </source>
</evidence>
<dbReference type="InterPro" id="IPR044455">
    <property type="entry name" value="ADAD1_DSRM"/>
</dbReference>
<dbReference type="PROSITE" id="PS50137">
    <property type="entry name" value="DS_RBD"/>
    <property type="match status" value="1"/>
</dbReference>
<dbReference type="Pfam" id="PF02137">
    <property type="entry name" value="A_deamin"/>
    <property type="match status" value="1"/>
</dbReference>
<dbReference type="EMBL" id="JBHFQA010000018">
    <property type="protein sequence ID" value="KAL2083327.1"/>
    <property type="molecule type" value="Genomic_DNA"/>
</dbReference>
<dbReference type="Proteomes" id="UP001591681">
    <property type="component" value="Unassembled WGS sequence"/>
</dbReference>
<dbReference type="GO" id="GO:0005634">
    <property type="term" value="C:nucleus"/>
    <property type="evidence" value="ECO:0007669"/>
    <property type="project" value="UniProtKB-SubCell"/>
</dbReference>
<keyword evidence="6" id="KW-0539">Nucleus</keyword>
<dbReference type="GO" id="GO:0007283">
    <property type="term" value="P:spermatogenesis"/>
    <property type="evidence" value="ECO:0007669"/>
    <property type="project" value="UniProtKB-KW"/>
</dbReference>
<reference evidence="12 13" key="1">
    <citation type="submission" date="2024-09" db="EMBL/GenBank/DDBJ databases">
        <title>A chromosome-level genome assembly of Gray's grenadier anchovy, Coilia grayii.</title>
        <authorList>
            <person name="Fu Z."/>
        </authorList>
    </citation>
    <scope>NUCLEOTIDE SEQUENCE [LARGE SCALE GENOMIC DNA]</scope>
    <source>
        <strain evidence="12">G4</strain>
        <tissue evidence="12">Muscle</tissue>
    </source>
</reference>
<dbReference type="PANTHER" id="PTHR10910:SF103">
    <property type="entry name" value="ADENOSINE DEAMINASE DOMAIN-CONTAINING PROTEIN 1"/>
    <property type="match status" value="1"/>
</dbReference>
<evidence type="ECO:0000259" key="10">
    <source>
        <dbReference type="PROSITE" id="PS50137"/>
    </source>
</evidence>
<dbReference type="SUPFAM" id="SSF54768">
    <property type="entry name" value="dsRNA-binding domain-like"/>
    <property type="match status" value="1"/>
</dbReference>
<dbReference type="CDD" id="cd19905">
    <property type="entry name" value="DSRM_ADAD1"/>
    <property type="match status" value="1"/>
</dbReference>
<evidence type="ECO:0000256" key="6">
    <source>
        <dbReference type="ARBA" id="ARBA00023242"/>
    </source>
</evidence>
<dbReference type="InterPro" id="IPR002466">
    <property type="entry name" value="A_deamin"/>
</dbReference>
<feature type="domain" description="DRBM" evidence="10">
    <location>
        <begin position="72"/>
        <end position="140"/>
    </location>
</feature>
<gene>
    <name evidence="12" type="ORF">ACEWY4_021100</name>
</gene>
<dbReference type="PANTHER" id="PTHR10910">
    <property type="entry name" value="EUKARYOTE SPECIFIC DSRNA BINDING PROTEIN"/>
    <property type="match status" value="1"/>
</dbReference>
<evidence type="ECO:0000256" key="1">
    <source>
        <dbReference type="ARBA" id="ARBA00004123"/>
    </source>
</evidence>
<comment type="subcellular location">
    <subcellularLocation>
        <location evidence="1">Nucleus</location>
    </subcellularLocation>
</comment>
<dbReference type="SMART" id="SM00358">
    <property type="entry name" value="DSRM"/>
    <property type="match status" value="1"/>
</dbReference>
<evidence type="ECO:0000259" key="11">
    <source>
        <dbReference type="PROSITE" id="PS50141"/>
    </source>
</evidence>
<evidence type="ECO:0000256" key="5">
    <source>
        <dbReference type="ARBA" id="ARBA00022884"/>
    </source>
</evidence>
<dbReference type="AlphaFoldDB" id="A0ABD1J808"/>